<feature type="domain" description="LIM zinc-binding" evidence="6">
    <location>
        <begin position="729"/>
        <end position="789"/>
    </location>
</feature>
<name>A0ABM1DXT6_PRICU</name>
<evidence type="ECO:0000259" key="6">
    <source>
        <dbReference type="PROSITE" id="PS50023"/>
    </source>
</evidence>
<feature type="compositionally biased region" description="Basic and acidic residues" evidence="5">
    <location>
        <begin position="92"/>
        <end position="102"/>
    </location>
</feature>
<feature type="compositionally biased region" description="Basic residues" evidence="5">
    <location>
        <begin position="53"/>
        <end position="62"/>
    </location>
</feature>
<feature type="compositionally biased region" description="Basic and acidic residues" evidence="5">
    <location>
        <begin position="558"/>
        <end position="574"/>
    </location>
</feature>
<feature type="compositionally biased region" description="Basic and acidic residues" evidence="5">
    <location>
        <begin position="626"/>
        <end position="636"/>
    </location>
</feature>
<evidence type="ECO:0000256" key="3">
    <source>
        <dbReference type="ARBA" id="ARBA00023038"/>
    </source>
</evidence>
<reference evidence="8" key="1">
    <citation type="submission" date="2025-08" db="UniProtKB">
        <authorList>
            <consortium name="RefSeq"/>
        </authorList>
    </citation>
    <scope>IDENTIFICATION</scope>
</reference>
<dbReference type="SUPFAM" id="SSF57716">
    <property type="entry name" value="Glucocorticoid receptor-like (DNA-binding domain)"/>
    <property type="match status" value="2"/>
</dbReference>
<dbReference type="PROSITE" id="PS50023">
    <property type="entry name" value="LIM_DOMAIN_2"/>
    <property type="match status" value="1"/>
</dbReference>
<proteinExistence type="predicted"/>
<dbReference type="RefSeq" id="XP_014664757.1">
    <property type="nucleotide sequence ID" value="XM_014809271.1"/>
</dbReference>
<keyword evidence="3 4" id="KW-0440">LIM domain</keyword>
<dbReference type="Gene3D" id="2.10.110.10">
    <property type="entry name" value="Cysteine Rich Protein"/>
    <property type="match status" value="1"/>
</dbReference>
<keyword evidence="2 4" id="KW-0862">Zinc</keyword>
<feature type="compositionally biased region" description="Low complexity" evidence="5">
    <location>
        <begin position="529"/>
        <end position="549"/>
    </location>
</feature>
<evidence type="ECO:0000256" key="4">
    <source>
        <dbReference type="PROSITE-ProRule" id="PRU00125"/>
    </source>
</evidence>
<feature type="compositionally biased region" description="Pro residues" evidence="5">
    <location>
        <begin position="638"/>
        <end position="650"/>
    </location>
</feature>
<dbReference type="Proteomes" id="UP000695022">
    <property type="component" value="Unplaced"/>
</dbReference>
<feature type="compositionally biased region" description="Pro residues" evidence="5">
    <location>
        <begin position="464"/>
        <end position="476"/>
    </location>
</feature>
<dbReference type="Pfam" id="PF00412">
    <property type="entry name" value="LIM"/>
    <property type="match status" value="1"/>
</dbReference>
<keyword evidence="7" id="KW-1185">Reference proteome</keyword>
<evidence type="ECO:0000313" key="8">
    <source>
        <dbReference type="RefSeq" id="XP_014664757.1"/>
    </source>
</evidence>
<protein>
    <submittedName>
        <fullName evidence="8">Uncharacterized protein DDB_G0284459-like isoform X6</fullName>
    </submittedName>
</protein>
<feature type="compositionally biased region" description="Basic residues" evidence="5">
    <location>
        <begin position="79"/>
        <end position="91"/>
    </location>
</feature>
<dbReference type="InterPro" id="IPR001781">
    <property type="entry name" value="Znf_LIM"/>
</dbReference>
<feature type="compositionally biased region" description="Pro residues" evidence="5">
    <location>
        <begin position="406"/>
        <end position="416"/>
    </location>
</feature>
<feature type="compositionally biased region" description="Low complexity" evidence="5">
    <location>
        <begin position="43"/>
        <end position="52"/>
    </location>
</feature>
<evidence type="ECO:0000256" key="2">
    <source>
        <dbReference type="ARBA" id="ARBA00022833"/>
    </source>
</evidence>
<dbReference type="SMART" id="SM00132">
    <property type="entry name" value="LIM"/>
    <property type="match status" value="1"/>
</dbReference>
<evidence type="ECO:0000256" key="5">
    <source>
        <dbReference type="SAM" id="MobiDB-lite"/>
    </source>
</evidence>
<sequence>MIAAEVVQENGHGTGHENVHAYGLGQVAEIEDQSNMADTAAMTEVTEQSTVVKKVKKTKKKKVVTEGVEGEEVTDSKGKTKTKTKTKKSKSKKSEDKQKEATPVEEDPSQLTKTAEDWDYDEYMNRYGDGEDQDEEVNTARLSAIFNKFENPDARQEKKAKRPLPSVDLGRLKEKFVQGDDDASDQVDKSIYIKAEIGGVIHSYGAGGESLKSKFDRFEHAEDFEKKKEADRREIQQVREGAIKKQRAMLKLASEALLGEFGDDTDGVPTQNGTTEEEIIISSEEVKSMKSKFEEGPKSKEIKKSVEKIDYEGLGNLKGKFEGQASDSTDTATAEKQRKIQEEFERLRKERERMESDLEYQPKPQNTENEFASELSQIKATGSLLAKFRHLESQPDEVDGEKKPPPPRAFTPPPDGDQPVQDDEPEVRKTYKTATDFHEIKGTRSKIDVFRQKEQNPADEGRAGPPPMRAITPPPEGTQIVSEDTGPEPAVYKEDEVAAELRQIREARSLREKFEQGVAANDDSDGKPAATDETLAELELLRSSAASTRQKFHSMEQTSHETTTKEQEEGERRPPPPRAFTPPPEGSQPTMVHDDDDVHIQHLDTEREKELQSIRQSKQGMLARFKSMEEQKEETRAGPPPPRAITPPPEGSEATMVYDDAEPDRDPNVVRSDVATDFDDNLPDMDHARKLKNMFEQKGKEPAKVEKTKARPKRFTDYTGGPAAKAEIEKCWECENRVYPMERMEVDRKVFHKMCFKCAHCHCQLRLERYANHEGVPFCVTHFKELFGNKASIVETGAQPAVLSQ</sequence>
<feature type="region of interest" description="Disordered" evidence="5">
    <location>
        <begin position="515"/>
        <end position="668"/>
    </location>
</feature>
<keyword evidence="1 4" id="KW-0479">Metal-binding</keyword>
<feature type="region of interest" description="Disordered" evidence="5">
    <location>
        <begin position="41"/>
        <end position="118"/>
    </location>
</feature>
<gene>
    <name evidence="8" type="primary">LOC106807023</name>
</gene>
<feature type="region of interest" description="Disordered" evidence="5">
    <location>
        <begin position="315"/>
        <end position="491"/>
    </location>
</feature>
<accession>A0ABM1DXT6</accession>
<dbReference type="PROSITE" id="PS00478">
    <property type="entry name" value="LIM_DOMAIN_1"/>
    <property type="match status" value="1"/>
</dbReference>
<feature type="compositionally biased region" description="Pro residues" evidence="5">
    <location>
        <begin position="576"/>
        <end position="586"/>
    </location>
</feature>
<feature type="compositionally biased region" description="Basic and acidic residues" evidence="5">
    <location>
        <begin position="333"/>
        <end position="356"/>
    </location>
</feature>
<dbReference type="PANTHER" id="PTHR24206">
    <property type="entry name" value="OS06G0237300 PROTEIN"/>
    <property type="match status" value="1"/>
</dbReference>
<evidence type="ECO:0000256" key="1">
    <source>
        <dbReference type="ARBA" id="ARBA00022723"/>
    </source>
</evidence>
<feature type="compositionally biased region" description="Polar residues" evidence="5">
    <location>
        <begin position="363"/>
        <end position="380"/>
    </location>
</feature>
<feature type="compositionally biased region" description="Basic and acidic residues" evidence="5">
    <location>
        <begin position="435"/>
        <end position="462"/>
    </location>
</feature>
<evidence type="ECO:0000313" key="7">
    <source>
        <dbReference type="Proteomes" id="UP000695022"/>
    </source>
</evidence>
<feature type="compositionally biased region" description="Basic and acidic residues" evidence="5">
    <location>
        <begin position="592"/>
        <end position="612"/>
    </location>
</feature>
<dbReference type="CDD" id="cd09358">
    <property type="entry name" value="LIM_Mical_like"/>
    <property type="match status" value="1"/>
</dbReference>
<dbReference type="GeneID" id="106807023"/>
<organism evidence="7 8">
    <name type="scientific">Priapulus caudatus</name>
    <name type="common">Priapulid worm</name>
    <dbReference type="NCBI Taxonomy" id="37621"/>
    <lineage>
        <taxon>Eukaryota</taxon>
        <taxon>Metazoa</taxon>
        <taxon>Ecdysozoa</taxon>
        <taxon>Scalidophora</taxon>
        <taxon>Priapulida</taxon>
        <taxon>Priapulimorpha</taxon>
        <taxon>Priapulimorphida</taxon>
        <taxon>Priapulidae</taxon>
        <taxon>Priapulus</taxon>
    </lineage>
</organism>